<feature type="compositionally biased region" description="Basic and acidic residues" evidence="1">
    <location>
        <begin position="8"/>
        <end position="23"/>
    </location>
</feature>
<evidence type="ECO:0000313" key="3">
    <source>
        <dbReference type="EMBL" id="MBB5316823.1"/>
    </source>
</evidence>
<comment type="caution">
    <text evidence="3">The sequence shown here is derived from an EMBL/GenBank/DDBJ whole genome shotgun (WGS) entry which is preliminary data.</text>
</comment>
<dbReference type="AlphaFoldDB" id="A0A7W8IIL4"/>
<evidence type="ECO:0000313" key="4">
    <source>
        <dbReference type="Proteomes" id="UP000568106"/>
    </source>
</evidence>
<dbReference type="EMBL" id="JACHDY010000002">
    <property type="protein sequence ID" value="MBB5316823.1"/>
    <property type="molecule type" value="Genomic_DNA"/>
</dbReference>
<accession>A0A7W8IIL4</accession>
<evidence type="ECO:0000256" key="1">
    <source>
        <dbReference type="SAM" id="MobiDB-lite"/>
    </source>
</evidence>
<name>A0A7W8IIL4_9BACT</name>
<protein>
    <recommendedName>
        <fullName evidence="2">DUF2007 domain-containing protein</fullName>
    </recommendedName>
</protein>
<gene>
    <name evidence="3" type="ORF">HDF09_001492</name>
</gene>
<dbReference type="Pfam" id="PF09413">
    <property type="entry name" value="DUF2007"/>
    <property type="match status" value="1"/>
</dbReference>
<feature type="compositionally biased region" description="Basic and acidic residues" evidence="1">
    <location>
        <begin position="100"/>
        <end position="110"/>
    </location>
</feature>
<dbReference type="Gene3D" id="3.30.70.790">
    <property type="entry name" value="UreE, C-terminal domain"/>
    <property type="match status" value="1"/>
</dbReference>
<feature type="region of interest" description="Disordered" evidence="1">
    <location>
        <begin position="1"/>
        <end position="23"/>
    </location>
</feature>
<organism evidence="3 4">
    <name type="scientific">Tunturiibacter empetritectus</name>
    <dbReference type="NCBI Taxonomy" id="3069691"/>
    <lineage>
        <taxon>Bacteria</taxon>
        <taxon>Pseudomonadati</taxon>
        <taxon>Acidobacteriota</taxon>
        <taxon>Terriglobia</taxon>
        <taxon>Terriglobales</taxon>
        <taxon>Acidobacteriaceae</taxon>
        <taxon>Tunturiibacter</taxon>
    </lineage>
</organism>
<proteinExistence type="predicted"/>
<sequence>MTDPTDPTDPKHDAALDPDRDPDKFVTVGKFLEPVNAQMAKGLLESAGIECFLQGENANSLLALAFRARLLVHKQDEETAREILGESVGELTGDDLTPAEQHELEAGDDD</sequence>
<dbReference type="InterPro" id="IPR011322">
    <property type="entry name" value="N-reg_PII-like_a/b"/>
</dbReference>
<dbReference type="Proteomes" id="UP000568106">
    <property type="component" value="Unassembled WGS sequence"/>
</dbReference>
<keyword evidence="4" id="KW-1185">Reference proteome</keyword>
<dbReference type="InterPro" id="IPR018551">
    <property type="entry name" value="DUF2007"/>
</dbReference>
<feature type="domain" description="DUF2007" evidence="2">
    <location>
        <begin position="33"/>
        <end position="86"/>
    </location>
</feature>
<dbReference type="SUPFAM" id="SSF54913">
    <property type="entry name" value="GlnB-like"/>
    <property type="match status" value="1"/>
</dbReference>
<feature type="region of interest" description="Disordered" evidence="1">
    <location>
        <begin position="84"/>
        <end position="110"/>
    </location>
</feature>
<evidence type="ECO:0000259" key="2">
    <source>
        <dbReference type="Pfam" id="PF09413"/>
    </source>
</evidence>
<reference evidence="3" key="1">
    <citation type="submission" date="2020-08" db="EMBL/GenBank/DDBJ databases">
        <title>Genomic Encyclopedia of Type Strains, Phase IV (KMG-V): Genome sequencing to study the core and pangenomes of soil and plant-associated prokaryotes.</title>
        <authorList>
            <person name="Whitman W."/>
        </authorList>
    </citation>
    <scope>NUCLEOTIDE SEQUENCE [LARGE SCALE GENOMIC DNA]</scope>
    <source>
        <strain evidence="3">M8UP27</strain>
    </source>
</reference>